<sequence>MLKTHRNYLFTIGALLSVALSIAFFLFSKGANHIADTRQRYTYEFLKIKQNILQFKNGTRRVIVLSGSNAFYGFRANLFEKITGIPTINMAVQGSLGVNYMLYYVKPFLHRGDILILPIEYHVLFSKSVNNFVVTSVSYGFGLDYFKSLKLPDKIEYMRVFNKEHFIDSLMRGLGYRNSYKDLPLLAECINENGDMCCNKSNERIKKGLHKLLTPYREKTQRFIKTSGPLPHYIALDILVDFFGWAKKNGVIVIGTYPNTVDIATDRKIMEYVRNWYIQHNQIFIGEESESIFPESMMYDTIYHLNNKGAKLRTTLFAKRFCAETNYCEHPRRS</sequence>
<evidence type="ECO:0000313" key="3">
    <source>
        <dbReference type="Proteomes" id="UP000054742"/>
    </source>
</evidence>
<evidence type="ECO:0000256" key="1">
    <source>
        <dbReference type="SAM" id="Phobius"/>
    </source>
</evidence>
<gene>
    <name evidence="2" type="ORF">Lbru_1939</name>
</gene>
<protein>
    <submittedName>
        <fullName evidence="2">Uncharacterized protein</fullName>
    </submittedName>
</protein>
<keyword evidence="1" id="KW-0472">Membrane</keyword>
<keyword evidence="1" id="KW-1133">Transmembrane helix</keyword>
<accession>A0A0W0SE38</accession>
<feature type="transmembrane region" description="Helical" evidence="1">
    <location>
        <begin position="7"/>
        <end position="27"/>
    </location>
</feature>
<dbReference type="OrthoDB" id="9155736at2"/>
<name>A0A0W0SE38_9GAMM</name>
<dbReference type="EMBL" id="LNXV01000029">
    <property type="protein sequence ID" value="KTC81419.1"/>
    <property type="molecule type" value="Genomic_DNA"/>
</dbReference>
<comment type="caution">
    <text evidence="2">The sequence shown here is derived from an EMBL/GenBank/DDBJ whole genome shotgun (WGS) entry which is preliminary data.</text>
</comment>
<dbReference type="STRING" id="29422.Lbru_1939"/>
<dbReference type="RefSeq" id="WP_058441939.1">
    <property type="nucleotide sequence ID" value="NZ_CAAAHU010000002.1"/>
</dbReference>
<proteinExistence type="predicted"/>
<keyword evidence="1" id="KW-0812">Transmembrane</keyword>
<organism evidence="2 3">
    <name type="scientific">Legionella brunensis</name>
    <dbReference type="NCBI Taxonomy" id="29422"/>
    <lineage>
        <taxon>Bacteria</taxon>
        <taxon>Pseudomonadati</taxon>
        <taxon>Pseudomonadota</taxon>
        <taxon>Gammaproteobacteria</taxon>
        <taxon>Legionellales</taxon>
        <taxon>Legionellaceae</taxon>
        <taxon>Legionella</taxon>
    </lineage>
</organism>
<dbReference type="PATRIC" id="fig|29422.6.peg.2068"/>
<reference evidence="2 3" key="1">
    <citation type="submission" date="2015-11" db="EMBL/GenBank/DDBJ databases">
        <title>Genomic analysis of 38 Legionella species identifies large and diverse effector repertoires.</title>
        <authorList>
            <person name="Burstein D."/>
            <person name="Amaro F."/>
            <person name="Zusman T."/>
            <person name="Lifshitz Z."/>
            <person name="Cohen O."/>
            <person name="Gilbert J.A."/>
            <person name="Pupko T."/>
            <person name="Shuman H.A."/>
            <person name="Segal G."/>
        </authorList>
    </citation>
    <scope>NUCLEOTIDE SEQUENCE [LARGE SCALE GENOMIC DNA]</scope>
    <source>
        <strain evidence="2 3">ATCC 43878</strain>
    </source>
</reference>
<dbReference type="Proteomes" id="UP000054742">
    <property type="component" value="Unassembled WGS sequence"/>
</dbReference>
<dbReference type="AlphaFoldDB" id="A0A0W0SE38"/>
<evidence type="ECO:0000313" key="2">
    <source>
        <dbReference type="EMBL" id="KTC81419.1"/>
    </source>
</evidence>
<keyword evidence="3" id="KW-1185">Reference proteome</keyword>